<organism evidence="2 3">
    <name type="scientific">Micromonospora zhanjiangensis</name>
    <dbReference type="NCBI Taxonomy" id="1522057"/>
    <lineage>
        <taxon>Bacteria</taxon>
        <taxon>Bacillati</taxon>
        <taxon>Actinomycetota</taxon>
        <taxon>Actinomycetes</taxon>
        <taxon>Micromonosporales</taxon>
        <taxon>Micromonosporaceae</taxon>
        <taxon>Micromonospora</taxon>
    </lineage>
</organism>
<gene>
    <name evidence="2" type="ORF">ACFOX0_03550</name>
</gene>
<dbReference type="Gene3D" id="1.10.260.40">
    <property type="entry name" value="lambda repressor-like DNA-binding domains"/>
    <property type="match status" value="1"/>
</dbReference>
<keyword evidence="3" id="KW-1185">Reference proteome</keyword>
<dbReference type="Proteomes" id="UP001595868">
    <property type="component" value="Unassembled WGS sequence"/>
</dbReference>
<evidence type="ECO:0000313" key="2">
    <source>
        <dbReference type="EMBL" id="MFC4105015.1"/>
    </source>
</evidence>
<evidence type="ECO:0000259" key="1">
    <source>
        <dbReference type="PROSITE" id="PS50943"/>
    </source>
</evidence>
<protein>
    <submittedName>
        <fullName evidence="2">Helix-turn-helix domain-containing protein</fullName>
    </submittedName>
</protein>
<dbReference type="CDD" id="cd00093">
    <property type="entry name" value="HTH_XRE"/>
    <property type="match status" value="1"/>
</dbReference>
<dbReference type="Pfam" id="PF13560">
    <property type="entry name" value="HTH_31"/>
    <property type="match status" value="1"/>
</dbReference>
<name>A0ABV8KG06_9ACTN</name>
<dbReference type="InterPro" id="IPR010982">
    <property type="entry name" value="Lambda_DNA-bd_dom_sf"/>
</dbReference>
<dbReference type="EMBL" id="JBHSBN010000002">
    <property type="protein sequence ID" value="MFC4105015.1"/>
    <property type="molecule type" value="Genomic_DNA"/>
</dbReference>
<proteinExistence type="predicted"/>
<feature type="domain" description="HTH cro/C1-type" evidence="1">
    <location>
        <begin position="10"/>
        <end position="63"/>
    </location>
</feature>
<dbReference type="SMART" id="SM00530">
    <property type="entry name" value="HTH_XRE"/>
    <property type="match status" value="1"/>
</dbReference>
<dbReference type="SUPFAM" id="SSF47413">
    <property type="entry name" value="lambda repressor-like DNA-binding domains"/>
    <property type="match status" value="1"/>
</dbReference>
<comment type="caution">
    <text evidence="2">The sequence shown here is derived from an EMBL/GenBank/DDBJ whole genome shotgun (WGS) entry which is preliminary data.</text>
</comment>
<evidence type="ECO:0000313" key="3">
    <source>
        <dbReference type="Proteomes" id="UP001595868"/>
    </source>
</evidence>
<dbReference type="PROSITE" id="PS50943">
    <property type="entry name" value="HTH_CROC1"/>
    <property type="match status" value="1"/>
</dbReference>
<sequence length="74" mass="8125">MLDEARGWRLADMRKRRGLTQDQVAARMGISVARVSQIEGGHVSTQEVLNRYVAALGGTLKLIADFGDEQLKVA</sequence>
<dbReference type="InterPro" id="IPR001387">
    <property type="entry name" value="Cro/C1-type_HTH"/>
</dbReference>
<accession>A0ABV8KG06</accession>
<reference evidence="3" key="1">
    <citation type="journal article" date="2019" name="Int. J. Syst. Evol. Microbiol.">
        <title>The Global Catalogue of Microorganisms (GCM) 10K type strain sequencing project: providing services to taxonomists for standard genome sequencing and annotation.</title>
        <authorList>
            <consortium name="The Broad Institute Genomics Platform"/>
            <consortium name="The Broad Institute Genome Sequencing Center for Infectious Disease"/>
            <person name="Wu L."/>
            <person name="Ma J."/>
        </authorList>
    </citation>
    <scope>NUCLEOTIDE SEQUENCE [LARGE SCALE GENOMIC DNA]</scope>
    <source>
        <strain evidence="3">2902at01</strain>
    </source>
</reference>